<dbReference type="Gene3D" id="3.40.50.620">
    <property type="entry name" value="HUPs"/>
    <property type="match status" value="1"/>
</dbReference>
<name>A0A8S0X259_CYCAE</name>
<dbReference type="OrthoDB" id="330671at2759"/>
<dbReference type="Proteomes" id="UP000467700">
    <property type="component" value="Unassembled WGS sequence"/>
</dbReference>
<keyword evidence="2" id="KW-1185">Reference proteome</keyword>
<dbReference type="EMBL" id="CACVBS010000112">
    <property type="protein sequence ID" value="CAA7271447.1"/>
    <property type="molecule type" value="Genomic_DNA"/>
</dbReference>
<organism evidence="1 2">
    <name type="scientific">Cyclocybe aegerita</name>
    <name type="common">Black poplar mushroom</name>
    <name type="synonym">Agrocybe aegerita</name>
    <dbReference type="NCBI Taxonomy" id="1973307"/>
    <lineage>
        <taxon>Eukaryota</taxon>
        <taxon>Fungi</taxon>
        <taxon>Dikarya</taxon>
        <taxon>Basidiomycota</taxon>
        <taxon>Agaricomycotina</taxon>
        <taxon>Agaricomycetes</taxon>
        <taxon>Agaricomycetidae</taxon>
        <taxon>Agaricales</taxon>
        <taxon>Agaricineae</taxon>
        <taxon>Bolbitiaceae</taxon>
        <taxon>Cyclocybe</taxon>
    </lineage>
</organism>
<sequence length="293" mass="32690">MVFPSNPECVDRAILLATIPDLAPPYFLTPAIVSATAHTRTRLIIVLFSRFFNIRHTTHLLHTYDESLGLSHTQSWDAVQRILTFTYVQATKVAQDMDKVLMDVDVLLHGLNEDISPDLGKDMDLCFRVNGDSIPTPLPESLSFIRQSYLSAGARLSDSNVPTAAPSPPLPTRTARVRSFLTFFKPSITPDIVPITDVYGPTGWDPDIQALVVSRETLGGAEQIAKHRASHSLPPLRTFLIDVISATNASLDHADAVWLRENKLSSTFIRQWVADRLLREREDKEGERYSKSS</sequence>
<comment type="caution">
    <text evidence="1">The sequence shown here is derived from an EMBL/GenBank/DDBJ whole genome shotgun (WGS) entry which is preliminary data.</text>
</comment>
<evidence type="ECO:0000313" key="2">
    <source>
        <dbReference type="Proteomes" id="UP000467700"/>
    </source>
</evidence>
<dbReference type="AlphaFoldDB" id="A0A8S0X259"/>
<accession>A0A8S0X259</accession>
<evidence type="ECO:0000313" key="1">
    <source>
        <dbReference type="EMBL" id="CAA7271447.1"/>
    </source>
</evidence>
<reference evidence="1 2" key="1">
    <citation type="submission" date="2020-01" db="EMBL/GenBank/DDBJ databases">
        <authorList>
            <person name="Gupta K D."/>
        </authorList>
    </citation>
    <scope>NUCLEOTIDE SEQUENCE [LARGE SCALE GENOMIC DNA]</scope>
</reference>
<dbReference type="InterPro" id="IPR014729">
    <property type="entry name" value="Rossmann-like_a/b/a_fold"/>
</dbReference>
<dbReference type="GO" id="GO:0015937">
    <property type="term" value="P:coenzyme A biosynthetic process"/>
    <property type="evidence" value="ECO:0007669"/>
    <property type="project" value="TreeGrafter"/>
</dbReference>
<protein>
    <submittedName>
        <fullName evidence="1">Uncharacterized protein</fullName>
    </submittedName>
</protein>
<gene>
    <name evidence="1" type="ORF">AAE3_LOCUS13902</name>
</gene>
<dbReference type="GO" id="GO:0004140">
    <property type="term" value="F:dephospho-CoA kinase activity"/>
    <property type="evidence" value="ECO:0007669"/>
    <property type="project" value="TreeGrafter"/>
</dbReference>
<dbReference type="PANTHER" id="PTHR10695:SF46">
    <property type="entry name" value="BIFUNCTIONAL COENZYME A SYNTHASE-RELATED"/>
    <property type="match status" value="1"/>
</dbReference>
<proteinExistence type="predicted"/>
<dbReference type="PANTHER" id="PTHR10695">
    <property type="entry name" value="DEPHOSPHO-COA KINASE-RELATED"/>
    <property type="match status" value="1"/>
</dbReference>